<gene>
    <name evidence="1" type="ORF">GCM10017771_48820</name>
</gene>
<comment type="caution">
    <text evidence="1">The sequence shown here is derived from an EMBL/GenBank/DDBJ whole genome shotgun (WGS) entry which is preliminary data.</text>
</comment>
<sequence length="74" mass="8088">MAADRVATIREGARLRINYSATSLWRVDRMIDELRREATPCAAAESGPRGLEAHAGEVIVRQTDGERRAAGGDH</sequence>
<dbReference type="EMBL" id="BNAT01000017">
    <property type="protein sequence ID" value="GHE32173.1"/>
    <property type="molecule type" value="Genomic_DNA"/>
</dbReference>
<proteinExistence type="predicted"/>
<reference evidence="1" key="2">
    <citation type="submission" date="2020-09" db="EMBL/GenBank/DDBJ databases">
        <authorList>
            <person name="Sun Q."/>
            <person name="Zhou Y."/>
        </authorList>
    </citation>
    <scope>NUCLEOTIDE SEQUENCE</scope>
    <source>
        <strain evidence="1">CGMCC 4.7403</strain>
    </source>
</reference>
<organism evidence="1 2">
    <name type="scientific">Streptomyces capitiformicae</name>
    <dbReference type="NCBI Taxonomy" id="2014920"/>
    <lineage>
        <taxon>Bacteria</taxon>
        <taxon>Bacillati</taxon>
        <taxon>Actinomycetota</taxon>
        <taxon>Actinomycetes</taxon>
        <taxon>Kitasatosporales</taxon>
        <taxon>Streptomycetaceae</taxon>
        <taxon>Streptomyces</taxon>
    </lineage>
</organism>
<evidence type="ECO:0000313" key="2">
    <source>
        <dbReference type="Proteomes" id="UP000603227"/>
    </source>
</evidence>
<name>A0A918Z1M9_9ACTN</name>
<protein>
    <submittedName>
        <fullName evidence="1">Uncharacterized protein</fullName>
    </submittedName>
</protein>
<keyword evidence="2" id="KW-1185">Reference proteome</keyword>
<dbReference type="AlphaFoldDB" id="A0A918Z1M9"/>
<dbReference type="Proteomes" id="UP000603227">
    <property type="component" value="Unassembled WGS sequence"/>
</dbReference>
<accession>A0A918Z1M9</accession>
<evidence type="ECO:0000313" key="1">
    <source>
        <dbReference type="EMBL" id="GHE32173.1"/>
    </source>
</evidence>
<reference evidence="1" key="1">
    <citation type="journal article" date="2014" name="Int. J. Syst. Evol. Microbiol.">
        <title>Complete genome sequence of Corynebacterium casei LMG S-19264T (=DSM 44701T), isolated from a smear-ripened cheese.</title>
        <authorList>
            <consortium name="US DOE Joint Genome Institute (JGI-PGF)"/>
            <person name="Walter F."/>
            <person name="Albersmeier A."/>
            <person name="Kalinowski J."/>
            <person name="Ruckert C."/>
        </authorList>
    </citation>
    <scope>NUCLEOTIDE SEQUENCE</scope>
    <source>
        <strain evidence="1">CGMCC 4.7403</strain>
    </source>
</reference>